<dbReference type="Proteomes" id="UP000028643">
    <property type="component" value="Unassembled WGS sequence"/>
</dbReference>
<gene>
    <name evidence="2" type="ORF">IV02_29420</name>
</gene>
<dbReference type="AlphaFoldDB" id="A0A085UMZ3"/>
<evidence type="ECO:0000313" key="2">
    <source>
        <dbReference type="EMBL" id="KFE44556.1"/>
    </source>
</evidence>
<dbReference type="Pfam" id="PF07217">
    <property type="entry name" value="Het-C"/>
    <property type="match status" value="1"/>
</dbReference>
<reference evidence="2 3" key="1">
    <citation type="submission" date="2014-07" db="EMBL/GenBank/DDBJ databases">
        <title>Draft Genome Sequences of Environmental Pseudomonas syringae strains.</title>
        <authorList>
            <person name="Baltrus D.A."/>
            <person name="Berge O."/>
            <person name="Morris C."/>
        </authorList>
    </citation>
    <scope>NUCLEOTIDE SEQUENCE [LARGE SCALE GENOMIC DNA]</scope>
    <source>
        <strain evidence="2 3">CEB003</strain>
    </source>
</reference>
<feature type="region of interest" description="Disordered" evidence="1">
    <location>
        <begin position="123"/>
        <end position="165"/>
    </location>
</feature>
<organism evidence="2 3">
    <name type="scientific">Pseudomonas syringae</name>
    <dbReference type="NCBI Taxonomy" id="317"/>
    <lineage>
        <taxon>Bacteria</taxon>
        <taxon>Pseudomonadati</taxon>
        <taxon>Pseudomonadota</taxon>
        <taxon>Gammaproteobacteria</taxon>
        <taxon>Pseudomonadales</taxon>
        <taxon>Pseudomonadaceae</taxon>
        <taxon>Pseudomonas</taxon>
    </lineage>
</organism>
<evidence type="ECO:0000313" key="3">
    <source>
        <dbReference type="Proteomes" id="UP000028643"/>
    </source>
</evidence>
<feature type="region of interest" description="Disordered" evidence="1">
    <location>
        <begin position="367"/>
        <end position="390"/>
    </location>
</feature>
<sequence>MNPSKNTAESFLDDETIIEPRPVAFRFEAGKGDEHKATHGSIEAVLASAGFTPYQMRAIYYGNWLRDYSQLLDPKLVRAVDMPKNFPDVLSREALTQIVDVLAVREFTDLMQNDRENFKVTPERLGVYRPSEHLDNPKPANDKRSDPKSIDTDFEDGVAPDDASLQVDPETSMKRYLQQGLGFMTAQLNLARQAGPQSADGLRALGSALHVLEDFFAHSNFVELSLKKVGHDDVLPWTSKANCKHDLPLVTGTFGGTDIIASLAAPLGRILFSTDDKPFEATRPGVRYERDQIIQILLGEHPDPKWNDAHETFLSARDKWADLPFASKVEEIFNVIGAPGRIVGNAIGTAMQGLTTLFGNSVDDAQTVFGEDPNTSGSTDPSHSQLAKDHAEHPLHRLAALLAETAVLRVGQAMLGQWEQKFGVQDPAQIAAQYFTHPMDSNWQDALVREWAKDNPGLVMRATRKSELDNVHKKLQNSAEKALDRFKNESSNFLSKFSEIKSVKDVWNLITGK</sequence>
<feature type="compositionally biased region" description="Polar residues" evidence="1">
    <location>
        <begin position="373"/>
        <end position="385"/>
    </location>
</feature>
<protein>
    <submittedName>
        <fullName evidence="2">PhcA</fullName>
    </submittedName>
</protein>
<dbReference type="RefSeq" id="WP_047579558.1">
    <property type="nucleotide sequence ID" value="NZ_JPQT01000163.1"/>
</dbReference>
<dbReference type="InterPro" id="IPR052577">
    <property type="entry name" value="VWA7"/>
</dbReference>
<proteinExistence type="predicted"/>
<dbReference type="PANTHER" id="PTHR14905">
    <property type="entry name" value="NG37"/>
    <property type="match status" value="1"/>
</dbReference>
<dbReference type="PATRIC" id="fig|317.174.peg.6005"/>
<dbReference type="InterPro" id="IPR010816">
    <property type="entry name" value="Het-C"/>
</dbReference>
<name>A0A085UMZ3_PSESX</name>
<evidence type="ECO:0000256" key="1">
    <source>
        <dbReference type="SAM" id="MobiDB-lite"/>
    </source>
</evidence>
<comment type="caution">
    <text evidence="2">The sequence shown here is derived from an EMBL/GenBank/DDBJ whole genome shotgun (WGS) entry which is preliminary data.</text>
</comment>
<dbReference type="PANTHER" id="PTHR14905:SF7">
    <property type="entry name" value="VON WILLEBRAND FACTOR A DOMAIN-CONTAINING PROTEIN 7"/>
    <property type="match status" value="1"/>
</dbReference>
<accession>A0A085UMZ3</accession>
<dbReference type="EMBL" id="JPQT01000163">
    <property type="protein sequence ID" value="KFE44556.1"/>
    <property type="molecule type" value="Genomic_DNA"/>
</dbReference>
<feature type="compositionally biased region" description="Basic and acidic residues" evidence="1">
    <location>
        <begin position="130"/>
        <end position="151"/>
    </location>
</feature>